<accession>A0A936K747</accession>
<evidence type="ECO:0000313" key="8">
    <source>
        <dbReference type="EMBL" id="MBK8572047.1"/>
    </source>
</evidence>
<dbReference type="InterPro" id="IPR002712">
    <property type="entry name" value="CcdB"/>
</dbReference>
<organism evidence="8 9">
    <name type="scientific">Candidatus Geothrix odensensis</name>
    <dbReference type="NCBI Taxonomy" id="2954440"/>
    <lineage>
        <taxon>Bacteria</taxon>
        <taxon>Pseudomonadati</taxon>
        <taxon>Acidobacteriota</taxon>
        <taxon>Holophagae</taxon>
        <taxon>Holophagales</taxon>
        <taxon>Holophagaceae</taxon>
        <taxon>Geothrix</taxon>
    </lineage>
</organism>
<comment type="similarity">
    <text evidence="1">Belongs to the CcdB toxin family.</text>
</comment>
<keyword evidence="5" id="KW-0804">Transcription</keyword>
<dbReference type="Gene3D" id="2.30.30.110">
    <property type="match status" value="1"/>
</dbReference>
<evidence type="ECO:0000256" key="5">
    <source>
        <dbReference type="ARBA" id="ARBA00023163"/>
    </source>
</evidence>
<dbReference type="InterPro" id="IPR011067">
    <property type="entry name" value="Plasmid_toxin/cell-grow_inhib"/>
</dbReference>
<sequence>MASFTVYTNPDPKSLKAIPFLLDVQSELLSPLDTRVVVPLYLDSTAKTHPISRLTPVIAFQSKSLVAMVPELAGVSKRHLGPVVGQLPEVRPELLAAIDLLITGF</sequence>
<evidence type="ECO:0000313" key="9">
    <source>
        <dbReference type="Proteomes" id="UP000709959"/>
    </source>
</evidence>
<gene>
    <name evidence="8" type="ORF">IPN91_05240</name>
</gene>
<proteinExistence type="inferred from homology"/>
<reference evidence="8 9" key="1">
    <citation type="submission" date="2020-10" db="EMBL/GenBank/DDBJ databases">
        <title>Connecting structure to function with the recovery of over 1000 high-quality activated sludge metagenome-assembled genomes encoding full-length rRNA genes using long-read sequencing.</title>
        <authorList>
            <person name="Singleton C.M."/>
            <person name="Petriglieri F."/>
            <person name="Kristensen J.M."/>
            <person name="Kirkegaard R.H."/>
            <person name="Michaelsen T.Y."/>
            <person name="Andersen M.H."/>
            <person name="Karst S.M."/>
            <person name="Dueholm M.S."/>
            <person name="Nielsen P.H."/>
            <person name="Albertsen M."/>
        </authorList>
    </citation>
    <scope>NUCLEOTIDE SEQUENCE [LARGE SCALE GENOMIC DNA]</scope>
    <source>
        <strain evidence="8">OdNE_18-Q3-R46-58_MAXAC.008</strain>
    </source>
</reference>
<dbReference type="EMBL" id="JADKCH010000003">
    <property type="protein sequence ID" value="MBK8572047.1"/>
    <property type="molecule type" value="Genomic_DNA"/>
</dbReference>
<evidence type="ECO:0000256" key="6">
    <source>
        <dbReference type="ARBA" id="ARBA00029628"/>
    </source>
</evidence>
<evidence type="ECO:0000256" key="3">
    <source>
        <dbReference type="ARBA" id="ARBA00022491"/>
    </source>
</evidence>
<keyword evidence="4" id="KW-0805">Transcription regulation</keyword>
<dbReference type="GO" id="GO:0008657">
    <property type="term" value="F:DNA topoisomerase type II (double strand cut, ATP-hydrolyzing) inhibitor activity"/>
    <property type="evidence" value="ECO:0007669"/>
    <property type="project" value="InterPro"/>
</dbReference>
<dbReference type="SUPFAM" id="SSF50118">
    <property type="entry name" value="Cell growth inhibitor/plasmid maintenance toxic component"/>
    <property type="match status" value="1"/>
</dbReference>
<comment type="caution">
    <text evidence="8">The sequence shown here is derived from an EMBL/GenBank/DDBJ whole genome shotgun (WGS) entry which is preliminary data.</text>
</comment>
<dbReference type="Pfam" id="PF01845">
    <property type="entry name" value="CcdB"/>
    <property type="match status" value="1"/>
</dbReference>
<evidence type="ECO:0000256" key="4">
    <source>
        <dbReference type="ARBA" id="ARBA00023015"/>
    </source>
</evidence>
<keyword evidence="3" id="KW-0678">Repressor</keyword>
<dbReference type="Proteomes" id="UP000709959">
    <property type="component" value="Unassembled WGS sequence"/>
</dbReference>
<protein>
    <recommendedName>
        <fullName evidence="2">Toxin CcdB</fullName>
    </recommendedName>
    <alternativeName>
        <fullName evidence="7">Cytotoxic protein CcdB</fullName>
    </alternativeName>
    <alternativeName>
        <fullName evidence="6">Protein LetD</fullName>
    </alternativeName>
</protein>
<evidence type="ECO:0000256" key="2">
    <source>
        <dbReference type="ARBA" id="ARBA00015075"/>
    </source>
</evidence>
<name>A0A936K747_9BACT</name>
<dbReference type="GO" id="GO:0006276">
    <property type="term" value="P:plasmid maintenance"/>
    <property type="evidence" value="ECO:0007669"/>
    <property type="project" value="InterPro"/>
</dbReference>
<evidence type="ECO:0000256" key="7">
    <source>
        <dbReference type="ARBA" id="ARBA00033135"/>
    </source>
</evidence>
<dbReference type="AlphaFoldDB" id="A0A936K747"/>
<evidence type="ECO:0000256" key="1">
    <source>
        <dbReference type="ARBA" id="ARBA00005230"/>
    </source>
</evidence>